<reference evidence="1 2" key="1">
    <citation type="submission" date="2014-03" db="EMBL/GenBank/DDBJ databases">
        <title>Genome sequence of Bordetella hinzii.</title>
        <authorList>
            <person name="Register K."/>
            <person name="Harvill E."/>
            <person name="Goodfield L.L."/>
            <person name="Ivanov Y.V."/>
            <person name="Meyer J.A."/>
            <person name="Muse S.J."/>
            <person name="Jacobs N."/>
            <person name="Bendor L."/>
            <person name="Smallridge W.E."/>
            <person name="Brinkac L.M."/>
            <person name="Sanka R."/>
            <person name="Kim M."/>
            <person name="Losada L."/>
        </authorList>
    </citation>
    <scope>NUCLEOTIDE SEQUENCE [LARGE SCALE GENOMIC DNA]</scope>
    <source>
        <strain evidence="1 2">OH87 BAL007II</strain>
    </source>
</reference>
<sequence>MRLTISRRDGEFIRLPGDGFHPTFKPGQRWIGLKLAACVCGDFIGWHTVLTEKSV</sequence>
<protein>
    <submittedName>
        <fullName evidence="1">Uncharacterized protein</fullName>
    </submittedName>
</protein>
<gene>
    <name evidence="1" type="ORF">L544_0466</name>
</gene>
<keyword evidence="2" id="KW-1185">Reference proteome</keyword>
<evidence type="ECO:0000313" key="1">
    <source>
        <dbReference type="EMBL" id="KCB22605.1"/>
    </source>
</evidence>
<organism evidence="1 2">
    <name type="scientific">Bordetella hinzii OH87 BAL007II</name>
    <dbReference type="NCBI Taxonomy" id="1331262"/>
    <lineage>
        <taxon>Bacteria</taxon>
        <taxon>Pseudomonadati</taxon>
        <taxon>Pseudomonadota</taxon>
        <taxon>Betaproteobacteria</taxon>
        <taxon>Burkholderiales</taxon>
        <taxon>Alcaligenaceae</taxon>
        <taxon>Bordetella</taxon>
    </lineage>
</organism>
<comment type="caution">
    <text evidence="1">The sequence shown here is derived from an EMBL/GenBank/DDBJ whole genome shotgun (WGS) entry which is preliminary data.</text>
</comment>
<evidence type="ECO:0000313" key="2">
    <source>
        <dbReference type="Proteomes" id="UP000025748"/>
    </source>
</evidence>
<accession>A0ABR4QXL2</accession>
<dbReference type="EMBL" id="JHEM01000023">
    <property type="protein sequence ID" value="KCB22605.1"/>
    <property type="molecule type" value="Genomic_DNA"/>
</dbReference>
<proteinExistence type="predicted"/>
<dbReference type="Proteomes" id="UP000025748">
    <property type="component" value="Unassembled WGS sequence"/>
</dbReference>
<name>A0ABR4QXL2_9BORD</name>